<comment type="caution">
    <text evidence="1">The sequence shown here is derived from an EMBL/GenBank/DDBJ whole genome shotgun (WGS) entry which is preliminary data.</text>
</comment>
<dbReference type="Proteomes" id="UP000499080">
    <property type="component" value="Unassembled WGS sequence"/>
</dbReference>
<dbReference type="PANTHER" id="PTHR33198:SF20">
    <property type="entry name" value="RETROTRANSPOSON GAG DOMAIN-CONTAINING PROTEIN"/>
    <property type="match status" value="1"/>
</dbReference>
<name>A0A4Y2DKR5_ARAVE</name>
<dbReference type="EMBL" id="BGPR01000369">
    <property type="protein sequence ID" value="GBM16215.1"/>
    <property type="molecule type" value="Genomic_DNA"/>
</dbReference>
<protein>
    <submittedName>
        <fullName evidence="1">Uncharacterized protein</fullName>
    </submittedName>
</protein>
<gene>
    <name evidence="1" type="ORF">AVEN_126469_1</name>
</gene>
<sequence length="189" mass="22240">MAATSQNTTPVIQKVDVLLHVLGEECLEIYNKHNVTYERQKLFLLVQREEQFVDDFITELRKQLRNSDYGSLDDSTLVDQLVRGLRDSNLRERLLRVAHLDSKNAVDMCRAAGTSKFSLHFRERKEFTIKWQIKNCGLFLHLKEVVHNFYIPHGWFGFGWELKDSGPMKFCLLSEISELRDNVKFVFMR</sequence>
<dbReference type="AlphaFoldDB" id="A0A4Y2DKR5"/>
<keyword evidence="2" id="KW-1185">Reference proteome</keyword>
<dbReference type="PANTHER" id="PTHR33198">
    <property type="entry name" value="ANK_REP_REGION DOMAIN-CONTAINING PROTEIN-RELATED"/>
    <property type="match status" value="1"/>
</dbReference>
<accession>A0A4Y2DKR5</accession>
<evidence type="ECO:0000313" key="1">
    <source>
        <dbReference type="EMBL" id="GBM16215.1"/>
    </source>
</evidence>
<dbReference type="OrthoDB" id="2286242at2759"/>
<proteinExistence type="predicted"/>
<evidence type="ECO:0000313" key="2">
    <source>
        <dbReference type="Proteomes" id="UP000499080"/>
    </source>
</evidence>
<organism evidence="1 2">
    <name type="scientific">Araneus ventricosus</name>
    <name type="common">Orbweaver spider</name>
    <name type="synonym">Epeira ventricosa</name>
    <dbReference type="NCBI Taxonomy" id="182803"/>
    <lineage>
        <taxon>Eukaryota</taxon>
        <taxon>Metazoa</taxon>
        <taxon>Ecdysozoa</taxon>
        <taxon>Arthropoda</taxon>
        <taxon>Chelicerata</taxon>
        <taxon>Arachnida</taxon>
        <taxon>Araneae</taxon>
        <taxon>Araneomorphae</taxon>
        <taxon>Entelegynae</taxon>
        <taxon>Araneoidea</taxon>
        <taxon>Araneidae</taxon>
        <taxon>Araneus</taxon>
    </lineage>
</organism>
<reference evidence="1 2" key="1">
    <citation type="journal article" date="2019" name="Sci. Rep.">
        <title>Orb-weaving spider Araneus ventricosus genome elucidates the spidroin gene catalogue.</title>
        <authorList>
            <person name="Kono N."/>
            <person name="Nakamura H."/>
            <person name="Ohtoshi R."/>
            <person name="Moran D.A.P."/>
            <person name="Shinohara A."/>
            <person name="Yoshida Y."/>
            <person name="Fujiwara M."/>
            <person name="Mori M."/>
            <person name="Tomita M."/>
            <person name="Arakawa K."/>
        </authorList>
    </citation>
    <scope>NUCLEOTIDE SEQUENCE [LARGE SCALE GENOMIC DNA]</scope>
</reference>